<dbReference type="PANTHER" id="PTHR42085:SF2">
    <property type="entry name" value="F-BOX DOMAIN-CONTAINING PROTEIN"/>
    <property type="match status" value="1"/>
</dbReference>
<organism evidence="2 3">
    <name type="scientific">Endocarpon pusillum</name>
    <dbReference type="NCBI Taxonomy" id="364733"/>
    <lineage>
        <taxon>Eukaryota</taxon>
        <taxon>Fungi</taxon>
        <taxon>Dikarya</taxon>
        <taxon>Ascomycota</taxon>
        <taxon>Pezizomycotina</taxon>
        <taxon>Eurotiomycetes</taxon>
        <taxon>Chaetothyriomycetidae</taxon>
        <taxon>Verrucariales</taxon>
        <taxon>Verrucariaceae</taxon>
        <taxon>Endocarpon</taxon>
    </lineage>
</organism>
<reference evidence="2" key="1">
    <citation type="submission" date="2020-02" db="EMBL/GenBank/DDBJ databases">
        <authorList>
            <person name="Palmer J.M."/>
        </authorList>
    </citation>
    <scope>NUCLEOTIDE SEQUENCE</scope>
    <source>
        <strain evidence="2">EPUS1.4</strain>
        <tissue evidence="2">Thallus</tissue>
    </source>
</reference>
<name>A0A8H7A6T1_9EURO</name>
<dbReference type="InterPro" id="IPR038883">
    <property type="entry name" value="AN11006-like"/>
</dbReference>
<accession>A0A8H7A6T1</accession>
<dbReference type="EMBL" id="JAACFV010000166">
    <property type="protein sequence ID" value="KAF7503685.1"/>
    <property type="molecule type" value="Genomic_DNA"/>
</dbReference>
<dbReference type="PANTHER" id="PTHR42085">
    <property type="entry name" value="F-BOX DOMAIN-CONTAINING PROTEIN"/>
    <property type="match status" value="1"/>
</dbReference>
<sequence length="295" mass="33318">MASVWHDGLVEAFPVPVTKLRSAPFNSQPIEDAIKALTLSPPTTSSFPFFSLPAEIRNRVYSLVLFSPTKSRKPSSHRPPPTSLYLISSRTHREASYIFYTTQTFRLFPLQEFKPLPTVSELPPRYRSLVTNTELILGPGWTAPPKSWKVTQRMAKILRQLCRVRCLRVFVEIDPSHPLFARFRVSHGFYTEFAGNLLRDVLAAMPQVEFVQLDGNPSVQMDGPLVVRLRTEIEGQGRVVKWGKERGWSAADREGLQAEVRSEDVNDRMAETQSSNKMPREVGTASAQGKYTRGS</sequence>
<feature type="region of interest" description="Disordered" evidence="1">
    <location>
        <begin position="253"/>
        <end position="295"/>
    </location>
</feature>
<gene>
    <name evidence="2" type="ORF">GJ744_003363</name>
</gene>
<dbReference type="Proteomes" id="UP000606974">
    <property type="component" value="Unassembled WGS sequence"/>
</dbReference>
<dbReference type="AlphaFoldDB" id="A0A8H7A6T1"/>
<protein>
    <submittedName>
        <fullName evidence="2">Uncharacterized protein</fullName>
    </submittedName>
</protein>
<evidence type="ECO:0000313" key="3">
    <source>
        <dbReference type="Proteomes" id="UP000606974"/>
    </source>
</evidence>
<comment type="caution">
    <text evidence="2">The sequence shown here is derived from an EMBL/GenBank/DDBJ whole genome shotgun (WGS) entry which is preliminary data.</text>
</comment>
<evidence type="ECO:0000313" key="2">
    <source>
        <dbReference type="EMBL" id="KAF7503685.1"/>
    </source>
</evidence>
<proteinExistence type="predicted"/>
<feature type="compositionally biased region" description="Polar residues" evidence="1">
    <location>
        <begin position="285"/>
        <end position="295"/>
    </location>
</feature>
<evidence type="ECO:0000256" key="1">
    <source>
        <dbReference type="SAM" id="MobiDB-lite"/>
    </source>
</evidence>
<keyword evidence="3" id="KW-1185">Reference proteome</keyword>
<feature type="compositionally biased region" description="Basic and acidic residues" evidence="1">
    <location>
        <begin position="253"/>
        <end position="270"/>
    </location>
</feature>
<dbReference type="OrthoDB" id="5372935at2759"/>